<evidence type="ECO:0000256" key="1">
    <source>
        <dbReference type="ARBA" id="ARBA00023157"/>
    </source>
</evidence>
<organism evidence="4 5">
    <name type="scientific">Dreissena polymorpha</name>
    <name type="common">Zebra mussel</name>
    <name type="synonym">Mytilus polymorpha</name>
    <dbReference type="NCBI Taxonomy" id="45954"/>
    <lineage>
        <taxon>Eukaryota</taxon>
        <taxon>Metazoa</taxon>
        <taxon>Spiralia</taxon>
        <taxon>Lophotrochozoa</taxon>
        <taxon>Mollusca</taxon>
        <taxon>Bivalvia</taxon>
        <taxon>Autobranchia</taxon>
        <taxon>Heteroconchia</taxon>
        <taxon>Euheterodonta</taxon>
        <taxon>Imparidentia</taxon>
        <taxon>Neoheterodontei</taxon>
        <taxon>Myida</taxon>
        <taxon>Dreissenoidea</taxon>
        <taxon>Dreissenidae</taxon>
        <taxon>Dreissena</taxon>
    </lineage>
</organism>
<proteinExistence type="predicted"/>
<dbReference type="EMBL" id="JAIWYP010000009">
    <property type="protein sequence ID" value="KAH3772662.1"/>
    <property type="molecule type" value="Genomic_DNA"/>
</dbReference>
<dbReference type="PROSITE" id="PS00615">
    <property type="entry name" value="C_TYPE_LECTIN_1"/>
    <property type="match status" value="1"/>
</dbReference>
<evidence type="ECO:0000256" key="2">
    <source>
        <dbReference type="SAM" id="SignalP"/>
    </source>
</evidence>
<dbReference type="OrthoDB" id="6068698at2759"/>
<feature type="signal peptide" evidence="2">
    <location>
        <begin position="1"/>
        <end position="18"/>
    </location>
</feature>
<dbReference type="AlphaFoldDB" id="A0A9D4E2M9"/>
<gene>
    <name evidence="4" type="ORF">DPMN_174004</name>
</gene>
<dbReference type="PANTHER" id="PTHR22803">
    <property type="entry name" value="MANNOSE, PHOSPHOLIPASE, LECTIN RECEPTOR RELATED"/>
    <property type="match status" value="1"/>
</dbReference>
<dbReference type="InterPro" id="IPR018378">
    <property type="entry name" value="C-type_lectin_CS"/>
</dbReference>
<evidence type="ECO:0000313" key="5">
    <source>
        <dbReference type="Proteomes" id="UP000828390"/>
    </source>
</evidence>
<dbReference type="SUPFAM" id="SSF56436">
    <property type="entry name" value="C-type lectin-like"/>
    <property type="match status" value="1"/>
</dbReference>
<feature type="chain" id="PRO_5039634733" description="C-type lectin domain-containing protein" evidence="2">
    <location>
        <begin position="19"/>
        <end position="147"/>
    </location>
</feature>
<feature type="domain" description="C-type lectin" evidence="3">
    <location>
        <begin position="26"/>
        <end position="143"/>
    </location>
</feature>
<keyword evidence="1" id="KW-1015">Disulfide bond</keyword>
<dbReference type="InterPro" id="IPR050111">
    <property type="entry name" value="C-type_lectin/snaclec_domain"/>
</dbReference>
<evidence type="ECO:0000313" key="4">
    <source>
        <dbReference type="EMBL" id="KAH3772662.1"/>
    </source>
</evidence>
<dbReference type="Pfam" id="PF00059">
    <property type="entry name" value="Lectin_C"/>
    <property type="match status" value="1"/>
</dbReference>
<keyword evidence="2" id="KW-0732">Signal</keyword>
<accession>A0A9D4E2M9</accession>
<dbReference type="Proteomes" id="UP000828390">
    <property type="component" value="Unassembled WGS sequence"/>
</dbReference>
<dbReference type="InterPro" id="IPR016187">
    <property type="entry name" value="CTDL_fold"/>
</dbReference>
<dbReference type="InterPro" id="IPR016186">
    <property type="entry name" value="C-type_lectin-like/link_sf"/>
</dbReference>
<protein>
    <recommendedName>
        <fullName evidence="3">C-type lectin domain-containing protein</fullName>
    </recommendedName>
</protein>
<reference evidence="4" key="2">
    <citation type="submission" date="2020-11" db="EMBL/GenBank/DDBJ databases">
        <authorList>
            <person name="McCartney M.A."/>
            <person name="Auch B."/>
            <person name="Kono T."/>
            <person name="Mallez S."/>
            <person name="Becker A."/>
            <person name="Gohl D.M."/>
            <person name="Silverstein K.A.T."/>
            <person name="Koren S."/>
            <person name="Bechman K.B."/>
            <person name="Herman A."/>
            <person name="Abrahante J.E."/>
            <person name="Garbe J."/>
        </authorList>
    </citation>
    <scope>NUCLEOTIDE SEQUENCE</scope>
    <source>
        <strain evidence="4">Duluth1</strain>
        <tissue evidence="4">Whole animal</tissue>
    </source>
</reference>
<evidence type="ECO:0000259" key="3">
    <source>
        <dbReference type="PROSITE" id="PS50041"/>
    </source>
</evidence>
<dbReference type="Gene3D" id="3.10.100.10">
    <property type="entry name" value="Mannose-Binding Protein A, subunit A"/>
    <property type="match status" value="1"/>
</dbReference>
<reference evidence="4" key="1">
    <citation type="journal article" date="2019" name="bioRxiv">
        <title>The Genome of the Zebra Mussel, Dreissena polymorpha: A Resource for Invasive Species Research.</title>
        <authorList>
            <person name="McCartney M.A."/>
            <person name="Auch B."/>
            <person name="Kono T."/>
            <person name="Mallez S."/>
            <person name="Zhang Y."/>
            <person name="Obille A."/>
            <person name="Becker A."/>
            <person name="Abrahante J.E."/>
            <person name="Garbe J."/>
            <person name="Badalamenti J.P."/>
            <person name="Herman A."/>
            <person name="Mangelson H."/>
            <person name="Liachko I."/>
            <person name="Sullivan S."/>
            <person name="Sone E.D."/>
            <person name="Koren S."/>
            <person name="Silverstein K.A.T."/>
            <person name="Beckman K.B."/>
            <person name="Gohl D.M."/>
        </authorList>
    </citation>
    <scope>NUCLEOTIDE SEQUENCE</scope>
    <source>
        <strain evidence="4">Duluth1</strain>
        <tissue evidence="4">Whole animal</tissue>
    </source>
</reference>
<name>A0A9D4E2M9_DREPO</name>
<keyword evidence="5" id="KW-1185">Reference proteome</keyword>
<comment type="caution">
    <text evidence="4">The sequence shown here is derived from an EMBL/GenBank/DDBJ whole genome shotgun (WGS) entry which is preliminary data.</text>
</comment>
<dbReference type="PROSITE" id="PS51257">
    <property type="entry name" value="PROKAR_LIPOPROTEIN"/>
    <property type="match status" value="1"/>
</dbReference>
<dbReference type="PROSITE" id="PS50041">
    <property type="entry name" value="C_TYPE_LECTIN_2"/>
    <property type="match status" value="1"/>
</dbReference>
<dbReference type="SMART" id="SM00034">
    <property type="entry name" value="CLECT"/>
    <property type="match status" value="1"/>
</dbReference>
<dbReference type="InterPro" id="IPR001304">
    <property type="entry name" value="C-type_lectin-like"/>
</dbReference>
<sequence>MKAIFLLAFFITFQGSYGCDNGWISFNGHCYHFSTDLESWIGAEGVCIHFGSYLAEIDDHAEDMFMQNWVNILAKVFWVGGTDLGFEGDWTWAYSKKHLYNGYTRWQRNEPSNSGGSEHCLNLWRYTDWNDWPCWQVTNFICEKNGP</sequence>